<proteinExistence type="predicted"/>
<dbReference type="AlphaFoldDB" id="A0A2M9R5Z0"/>
<dbReference type="OrthoDB" id="862563at2"/>
<accession>A0A2M9R5Z0</accession>
<name>A0A2M9R5Z0_9FLAO</name>
<evidence type="ECO:0000256" key="1">
    <source>
        <dbReference type="ARBA" id="ARBA00022729"/>
    </source>
</evidence>
<keyword evidence="5" id="KW-1185">Reference proteome</keyword>
<dbReference type="Pfam" id="PF18962">
    <property type="entry name" value="Por_Secre_tail"/>
    <property type="match status" value="1"/>
</dbReference>
<gene>
    <name evidence="4" type="ORF">CDL10_06785</name>
</gene>
<dbReference type="RefSeq" id="WP_100677828.1">
    <property type="nucleotide sequence ID" value="NZ_JAJUJS010000019.1"/>
</dbReference>
<dbReference type="EMBL" id="NIPO01000001">
    <property type="protein sequence ID" value="PJR04267.1"/>
    <property type="molecule type" value="Genomic_DNA"/>
</dbReference>
<dbReference type="Proteomes" id="UP000231960">
    <property type="component" value="Unassembled WGS sequence"/>
</dbReference>
<evidence type="ECO:0000313" key="4">
    <source>
        <dbReference type="EMBL" id="PJR04267.1"/>
    </source>
</evidence>
<comment type="caution">
    <text evidence="4">The sequence shown here is derived from an EMBL/GenBank/DDBJ whole genome shotgun (WGS) entry which is preliminary data.</text>
</comment>
<feature type="chain" id="PRO_5014605304" description="Secretion system C-terminal sorting domain-containing protein" evidence="2">
    <location>
        <begin position="22"/>
        <end position="111"/>
    </location>
</feature>
<sequence length="111" mass="12711">MKQKYLFIIILFLTINLSGFAQNQPKDNQKDNQIEGLQIYPNPVTDKQVVVSTSSNSTKQIELFDLLGKKVYATQSDAERVVLQLEDLKPGIYLIRVTEKKQTVTRKLVLK</sequence>
<organism evidence="4 5">
    <name type="scientific">Avrilella dinanensis</name>
    <dbReference type="NCBI Taxonomy" id="2008672"/>
    <lineage>
        <taxon>Bacteria</taxon>
        <taxon>Pseudomonadati</taxon>
        <taxon>Bacteroidota</taxon>
        <taxon>Flavobacteriia</taxon>
        <taxon>Flavobacteriales</taxon>
        <taxon>Flavobacteriaceae</taxon>
        <taxon>Avrilella</taxon>
    </lineage>
</organism>
<evidence type="ECO:0000259" key="3">
    <source>
        <dbReference type="Pfam" id="PF18962"/>
    </source>
</evidence>
<dbReference type="InterPro" id="IPR026444">
    <property type="entry name" value="Secre_tail"/>
</dbReference>
<evidence type="ECO:0000256" key="2">
    <source>
        <dbReference type="SAM" id="SignalP"/>
    </source>
</evidence>
<protein>
    <recommendedName>
        <fullName evidence="3">Secretion system C-terminal sorting domain-containing protein</fullName>
    </recommendedName>
</protein>
<evidence type="ECO:0000313" key="5">
    <source>
        <dbReference type="Proteomes" id="UP000231960"/>
    </source>
</evidence>
<reference evidence="4 5" key="1">
    <citation type="submission" date="2017-06" db="EMBL/GenBank/DDBJ databases">
        <title>Description of Avrilella dinanensis gen. nov. sp. nov.</title>
        <authorList>
            <person name="Leyer C."/>
            <person name="Sassi M."/>
            <person name="Minet J."/>
            <person name="Kayal S."/>
            <person name="Cattoir V."/>
        </authorList>
    </citation>
    <scope>NUCLEOTIDE SEQUENCE [LARGE SCALE GENOMIC DNA]</scope>
    <source>
        <strain evidence="4 5">UR159</strain>
    </source>
</reference>
<feature type="domain" description="Secretion system C-terminal sorting" evidence="3">
    <location>
        <begin position="39"/>
        <end position="109"/>
    </location>
</feature>
<feature type="signal peptide" evidence="2">
    <location>
        <begin position="1"/>
        <end position="21"/>
    </location>
</feature>
<dbReference type="NCBIfam" id="TIGR04183">
    <property type="entry name" value="Por_Secre_tail"/>
    <property type="match status" value="1"/>
</dbReference>
<keyword evidence="1 2" id="KW-0732">Signal</keyword>